<evidence type="ECO:0008006" key="4">
    <source>
        <dbReference type="Google" id="ProtNLM"/>
    </source>
</evidence>
<dbReference type="EMBL" id="BRXZ01002935">
    <property type="protein sequence ID" value="GMH73250.1"/>
    <property type="molecule type" value="Genomic_DNA"/>
</dbReference>
<dbReference type="GO" id="GO:0043022">
    <property type="term" value="F:ribosome binding"/>
    <property type="evidence" value="ECO:0007669"/>
    <property type="project" value="TreeGrafter"/>
</dbReference>
<keyword evidence="3" id="KW-1185">Reference proteome</keyword>
<feature type="compositionally biased region" description="Basic residues" evidence="1">
    <location>
        <begin position="241"/>
        <end position="252"/>
    </location>
</feature>
<dbReference type="OrthoDB" id="193814at2759"/>
<gene>
    <name evidence="2" type="ORF">TrRE_jg6285</name>
</gene>
<feature type="compositionally biased region" description="Basic and acidic residues" evidence="1">
    <location>
        <begin position="189"/>
        <end position="208"/>
    </location>
</feature>
<dbReference type="InterPro" id="IPR026270">
    <property type="entry name" value="SRP72"/>
</dbReference>
<dbReference type="PANTHER" id="PTHR14094">
    <property type="entry name" value="SIGNAL RECOGNITION PARTICLE 72"/>
    <property type="match status" value="1"/>
</dbReference>
<dbReference type="GO" id="GO:0008312">
    <property type="term" value="F:7S RNA binding"/>
    <property type="evidence" value="ECO:0007669"/>
    <property type="project" value="TreeGrafter"/>
</dbReference>
<dbReference type="GO" id="GO:0006614">
    <property type="term" value="P:SRP-dependent cotranslational protein targeting to membrane"/>
    <property type="evidence" value="ECO:0007669"/>
    <property type="project" value="InterPro"/>
</dbReference>
<feature type="compositionally biased region" description="Basic and acidic residues" evidence="1">
    <location>
        <begin position="268"/>
        <end position="286"/>
    </location>
</feature>
<evidence type="ECO:0000256" key="1">
    <source>
        <dbReference type="SAM" id="MobiDB-lite"/>
    </source>
</evidence>
<proteinExistence type="predicted"/>
<dbReference type="AlphaFoldDB" id="A0A9W7ECQ5"/>
<sequence length="303" mass="33318">TDKAEDAQELKLFLAQLHVNEGRIQEALDVLEEEFGDFKFEPAVVKTRIDLYSQLESPKADTLLDDILASSEIGKENARRLLISKGEYLLACSNFESAAEIFKGALDGDGGEMEEEDKLSVISLLVQAYSRFDVDKAMQYANELPASAADSLPASSPHGGGEGLEFAALPRSTARSRAASALLAVNTDVERNERRMKNRARTKEQREKRRERHVAKLEALGKYNPNNPPMPDPERWLPKSQRSHSKKGRKNRDKFSGAQGAGGGALKDAAKLDAKKRAEGGDKDARAFSTAHLAVGGKKSRRR</sequence>
<dbReference type="Proteomes" id="UP001165082">
    <property type="component" value="Unassembled WGS sequence"/>
</dbReference>
<dbReference type="PANTHER" id="PTHR14094:SF9">
    <property type="entry name" value="SIGNAL RECOGNITION PARTICLE SUBUNIT SRP72"/>
    <property type="match status" value="1"/>
</dbReference>
<dbReference type="GO" id="GO:0005786">
    <property type="term" value="C:signal recognition particle, endoplasmic reticulum targeting"/>
    <property type="evidence" value="ECO:0007669"/>
    <property type="project" value="TreeGrafter"/>
</dbReference>
<feature type="region of interest" description="Disordered" evidence="1">
    <location>
        <begin position="189"/>
        <end position="303"/>
    </location>
</feature>
<comment type="caution">
    <text evidence="2">The sequence shown here is derived from an EMBL/GenBank/DDBJ whole genome shotgun (WGS) entry which is preliminary data.</text>
</comment>
<accession>A0A9W7ECQ5</accession>
<feature type="non-terminal residue" evidence="2">
    <location>
        <position position="1"/>
    </location>
</feature>
<name>A0A9W7ECQ5_9STRA</name>
<organism evidence="2 3">
    <name type="scientific">Triparma retinervis</name>
    <dbReference type="NCBI Taxonomy" id="2557542"/>
    <lineage>
        <taxon>Eukaryota</taxon>
        <taxon>Sar</taxon>
        <taxon>Stramenopiles</taxon>
        <taxon>Ochrophyta</taxon>
        <taxon>Bolidophyceae</taxon>
        <taxon>Parmales</taxon>
        <taxon>Triparmaceae</taxon>
        <taxon>Triparma</taxon>
    </lineage>
</organism>
<evidence type="ECO:0000313" key="2">
    <source>
        <dbReference type="EMBL" id="GMH73250.1"/>
    </source>
</evidence>
<reference evidence="2" key="1">
    <citation type="submission" date="2022-07" db="EMBL/GenBank/DDBJ databases">
        <title>Genome analysis of Parmales, a sister group of diatoms, reveals the evolutionary specialization of diatoms from phago-mixotrophs to photoautotrophs.</title>
        <authorList>
            <person name="Ban H."/>
            <person name="Sato S."/>
            <person name="Yoshikawa S."/>
            <person name="Kazumasa Y."/>
            <person name="Nakamura Y."/>
            <person name="Ichinomiya M."/>
            <person name="Saitoh K."/>
            <person name="Sato N."/>
            <person name="Blanc-Mathieu R."/>
            <person name="Endo H."/>
            <person name="Kuwata A."/>
            <person name="Ogata H."/>
        </authorList>
    </citation>
    <scope>NUCLEOTIDE SEQUENCE</scope>
</reference>
<protein>
    <recommendedName>
        <fullName evidence="4">Signal recognition particle subunit SRP72</fullName>
    </recommendedName>
</protein>
<evidence type="ECO:0000313" key="3">
    <source>
        <dbReference type="Proteomes" id="UP001165082"/>
    </source>
</evidence>